<reference evidence="7 8" key="1">
    <citation type="journal article" date="2023" name="BMC Biol.">
        <title>The compact genome of the sponge Oopsacas minuta (Hexactinellida) is lacking key metazoan core genes.</title>
        <authorList>
            <person name="Santini S."/>
            <person name="Schenkelaars Q."/>
            <person name="Jourda C."/>
            <person name="Duchesne M."/>
            <person name="Belahbib H."/>
            <person name="Rocher C."/>
            <person name="Selva M."/>
            <person name="Riesgo A."/>
            <person name="Vervoort M."/>
            <person name="Leys S.P."/>
            <person name="Kodjabachian L."/>
            <person name="Le Bivic A."/>
            <person name="Borchiellini C."/>
            <person name="Claverie J.M."/>
            <person name="Renard E."/>
        </authorList>
    </citation>
    <scope>NUCLEOTIDE SEQUENCE [LARGE SCALE GENOMIC DNA]</scope>
    <source>
        <strain evidence="7">SPO-2</strain>
    </source>
</reference>
<evidence type="ECO:0000256" key="3">
    <source>
        <dbReference type="ARBA" id="ARBA00022833"/>
    </source>
</evidence>
<keyword evidence="7" id="KW-0675">Receptor</keyword>
<dbReference type="Proteomes" id="UP001165289">
    <property type="component" value="Unassembled WGS sequence"/>
</dbReference>
<dbReference type="SUPFAM" id="SSF49599">
    <property type="entry name" value="TRAF domain-like"/>
    <property type="match status" value="2"/>
</dbReference>
<feature type="zinc finger region" description="TRAF-type" evidence="4">
    <location>
        <begin position="110"/>
        <end position="155"/>
    </location>
</feature>
<dbReference type="AlphaFoldDB" id="A0AAV7KJ61"/>
<sequence length="308" mass="35477">MAEREAVTPDSISTLIYVDMRGETGGYRTDLLKEQVSETMRKFIICSKCDGISKETKITESKTFCRNCTEGRGGEVDGRVDGLVRELKCRCPLSTRGCDWSGKLHNIEEHMNGCDKVKIKCQIGCGEVLQKCDTIDHQKECSFRIQECEYCKENVRANQANEHIRLCEHHPDGVVTCPYMEVGCDTIEIARKNLETHITQNVVGHQKLLLHELNQLRTENKQLRADNEQLRVTNERHEQSIQSHELSIQSNSLFLQSREQSIRSNNLYLQSHEQSIQSHEQFIQSHEQSIQSHEQSIQSLMSTARFYY</sequence>
<protein>
    <submittedName>
        <fullName evidence="7">TNF receptor-associated factor 5-like</fullName>
    </submittedName>
</protein>
<name>A0AAV7KJ61_9METZ</name>
<dbReference type="Gene3D" id="3.30.40.10">
    <property type="entry name" value="Zinc/RING finger domain, C3HC4 (zinc finger)"/>
    <property type="match status" value="2"/>
</dbReference>
<evidence type="ECO:0000256" key="5">
    <source>
        <dbReference type="SAM" id="Coils"/>
    </source>
</evidence>
<accession>A0AAV7KJ61</accession>
<dbReference type="InterPro" id="IPR013083">
    <property type="entry name" value="Znf_RING/FYVE/PHD"/>
</dbReference>
<comment type="caution">
    <text evidence="7">The sequence shown here is derived from an EMBL/GenBank/DDBJ whole genome shotgun (WGS) entry which is preliminary data.</text>
</comment>
<gene>
    <name evidence="7" type="ORF">LOD99_10142</name>
</gene>
<evidence type="ECO:0000256" key="4">
    <source>
        <dbReference type="PROSITE-ProRule" id="PRU00207"/>
    </source>
</evidence>
<dbReference type="PROSITE" id="PS50145">
    <property type="entry name" value="ZF_TRAF"/>
    <property type="match status" value="1"/>
</dbReference>
<keyword evidence="1 4" id="KW-0479">Metal-binding</keyword>
<evidence type="ECO:0000313" key="7">
    <source>
        <dbReference type="EMBL" id="KAI6661214.1"/>
    </source>
</evidence>
<proteinExistence type="predicted"/>
<evidence type="ECO:0000256" key="2">
    <source>
        <dbReference type="ARBA" id="ARBA00022771"/>
    </source>
</evidence>
<evidence type="ECO:0000313" key="8">
    <source>
        <dbReference type="Proteomes" id="UP001165289"/>
    </source>
</evidence>
<feature type="coiled-coil region" evidence="5">
    <location>
        <begin position="206"/>
        <end position="247"/>
    </location>
</feature>
<dbReference type="GO" id="GO:0008270">
    <property type="term" value="F:zinc ion binding"/>
    <property type="evidence" value="ECO:0007669"/>
    <property type="project" value="UniProtKB-KW"/>
</dbReference>
<dbReference type="PANTHER" id="PTHR10131:SF94">
    <property type="entry name" value="TNF RECEPTOR-ASSOCIATED FACTOR 4"/>
    <property type="match status" value="1"/>
</dbReference>
<dbReference type="InterPro" id="IPR001293">
    <property type="entry name" value="Znf_TRAF"/>
</dbReference>
<evidence type="ECO:0000259" key="6">
    <source>
        <dbReference type="PROSITE" id="PS50145"/>
    </source>
</evidence>
<organism evidence="7 8">
    <name type="scientific">Oopsacas minuta</name>
    <dbReference type="NCBI Taxonomy" id="111878"/>
    <lineage>
        <taxon>Eukaryota</taxon>
        <taxon>Metazoa</taxon>
        <taxon>Porifera</taxon>
        <taxon>Hexactinellida</taxon>
        <taxon>Hexasterophora</taxon>
        <taxon>Lyssacinosida</taxon>
        <taxon>Leucopsacidae</taxon>
        <taxon>Oopsacas</taxon>
    </lineage>
</organism>
<dbReference type="PANTHER" id="PTHR10131">
    <property type="entry name" value="TNF RECEPTOR ASSOCIATED FACTOR"/>
    <property type="match status" value="1"/>
</dbReference>
<keyword evidence="3 4" id="KW-0862">Zinc</keyword>
<feature type="domain" description="TRAF-type" evidence="6">
    <location>
        <begin position="110"/>
        <end position="155"/>
    </location>
</feature>
<keyword evidence="2 4" id="KW-0863">Zinc-finger</keyword>
<evidence type="ECO:0000256" key="1">
    <source>
        <dbReference type="ARBA" id="ARBA00022723"/>
    </source>
</evidence>
<dbReference type="EMBL" id="JAKMXF010000019">
    <property type="protein sequence ID" value="KAI6661214.1"/>
    <property type="molecule type" value="Genomic_DNA"/>
</dbReference>
<keyword evidence="5" id="KW-0175">Coiled coil</keyword>
<keyword evidence="8" id="KW-1185">Reference proteome</keyword>